<dbReference type="FunFam" id="1.10.10.10:FF:000322">
    <property type="entry name" value="Probable disease resistance protein At1g63360"/>
    <property type="match status" value="1"/>
</dbReference>
<dbReference type="InterPro" id="IPR032675">
    <property type="entry name" value="LRR_dom_sf"/>
</dbReference>
<feature type="domain" description="NB-ARC" evidence="4">
    <location>
        <begin position="145"/>
        <end position="313"/>
    </location>
</feature>
<evidence type="ECO:0000313" key="8">
    <source>
        <dbReference type="EMBL" id="GAU39270.1"/>
    </source>
</evidence>
<feature type="domain" description="Disease resistance R13L4/SHOC-2-like LRR" evidence="7">
    <location>
        <begin position="525"/>
        <end position="842"/>
    </location>
</feature>
<protein>
    <recommendedName>
        <fullName evidence="10">NB-ARC domain-containing protein</fullName>
    </recommendedName>
</protein>
<dbReference type="Proteomes" id="UP000242715">
    <property type="component" value="Unassembled WGS sequence"/>
</dbReference>
<accession>A0A2Z6NRB0</accession>
<dbReference type="InterPro" id="IPR036388">
    <property type="entry name" value="WH-like_DNA-bd_sf"/>
</dbReference>
<dbReference type="SUPFAM" id="SSF52058">
    <property type="entry name" value="L domain-like"/>
    <property type="match status" value="1"/>
</dbReference>
<dbReference type="FunFam" id="3.40.50.300:FF:001091">
    <property type="entry name" value="Probable disease resistance protein At1g61300"/>
    <property type="match status" value="1"/>
</dbReference>
<dbReference type="Gene3D" id="1.20.5.4130">
    <property type="match status" value="1"/>
</dbReference>
<dbReference type="AlphaFoldDB" id="A0A2Z6NRB0"/>
<dbReference type="InterPro" id="IPR002182">
    <property type="entry name" value="NB-ARC"/>
</dbReference>
<dbReference type="InterPro" id="IPR027417">
    <property type="entry name" value="P-loop_NTPase"/>
</dbReference>
<dbReference type="InterPro" id="IPR041118">
    <property type="entry name" value="Rx_N"/>
</dbReference>
<dbReference type="InterPro" id="IPR058922">
    <property type="entry name" value="WHD_DRP"/>
</dbReference>
<reference evidence="9" key="1">
    <citation type="journal article" date="2017" name="Front. Plant Sci.">
        <title>Climate Clever Clovers: New Paradigm to Reduce the Environmental Footprint of Ruminants by Breeding Low Methanogenic Forages Utilizing Haplotype Variation.</title>
        <authorList>
            <person name="Kaur P."/>
            <person name="Appels R."/>
            <person name="Bayer P.E."/>
            <person name="Keeble-Gagnere G."/>
            <person name="Wang J."/>
            <person name="Hirakawa H."/>
            <person name="Shirasawa K."/>
            <person name="Vercoe P."/>
            <person name="Stefanova K."/>
            <person name="Durmic Z."/>
            <person name="Nichols P."/>
            <person name="Revell C."/>
            <person name="Isobe S.N."/>
            <person name="Edwards D."/>
            <person name="Erskine W."/>
        </authorList>
    </citation>
    <scope>NUCLEOTIDE SEQUENCE [LARGE SCALE GENOMIC DNA]</scope>
    <source>
        <strain evidence="9">cv. Daliak</strain>
    </source>
</reference>
<dbReference type="GO" id="GO:0098542">
    <property type="term" value="P:defense response to other organism"/>
    <property type="evidence" value="ECO:0007669"/>
    <property type="project" value="TreeGrafter"/>
</dbReference>
<evidence type="ECO:0000259" key="7">
    <source>
        <dbReference type="Pfam" id="PF23598"/>
    </source>
</evidence>
<dbReference type="Gene3D" id="1.10.10.10">
    <property type="entry name" value="Winged helix-like DNA-binding domain superfamily/Winged helix DNA-binding domain"/>
    <property type="match status" value="1"/>
</dbReference>
<evidence type="ECO:0000256" key="2">
    <source>
        <dbReference type="ARBA" id="ARBA00022741"/>
    </source>
</evidence>
<evidence type="ECO:0008006" key="10">
    <source>
        <dbReference type="Google" id="ProtNLM"/>
    </source>
</evidence>
<dbReference type="Pfam" id="PF23598">
    <property type="entry name" value="LRR_14"/>
    <property type="match status" value="1"/>
</dbReference>
<dbReference type="Pfam" id="PF23559">
    <property type="entry name" value="WHD_DRP"/>
    <property type="match status" value="1"/>
</dbReference>
<keyword evidence="9" id="KW-1185">Reference proteome</keyword>
<evidence type="ECO:0000256" key="3">
    <source>
        <dbReference type="ARBA" id="ARBA00022821"/>
    </source>
</evidence>
<dbReference type="InterPro" id="IPR044974">
    <property type="entry name" value="Disease_R_plants"/>
</dbReference>
<sequence>MAEAVVTAAIETIRDFLLEEGKFLFGVRDEVEELGVELKALNSFLKDANAKRKHNQDERLHTAVRQAKRRAEDVIEEYAIKIASKKGGGFGKVARRIGCIMGEGISVHKVGMEISKIKTEIGNLKQRRLRTTYAHELEEHFVGMEDDVSTVVTWVIGDDMIRHVISICGIGGLGKTTIARKVFNHTHVQRSFEGFAWVTVTQQCQFKALLQNILIQMLGDGDGPKVRAMDEEGLVRMLYDVLKNMKCFAVLDDIWKLEDWHSIRAAFPILEGSSKILLTTRNSEVAEIAHPLSQHKPAFLDDKDGYNTLPEKVELVGKGMLSKCGGLPLAISTLGGILRNIDPMAEWESVNNKFSTYLTRDNGGLLSVLALSYDDLPSYLQPCFLYMGCLREDEEVDGMRLFQLWIAEGLISSSKRGPDQTLMDVASDFLDQLVSRNMVQLQKNSMYRGCMTYKFHDLIRELCLKKGKEEEFLEVKSMKICNAKVCSVCIDGLDSCRQAILVENETPTVNGMMSIEKATSDAYLRALIFDNKNIIHLGGTIQFKRLRSLILDYCKFKDNELPKEIRDMIHLRYLSLQDSLNYGKLPSYIGDLQYLQNLNLSNLDLQVPNIFYRMKRLRCLDLPTRVRSSKVLLEFHGVDELEVLSGFNTKYDQPDALSELLNLQSFHATVYGFEVLSTILDQLTSLRKVQYISITFGVEAPQSQSDTSFAAVRKLLLCQQIQYLKLQYKIGNFPRYEPEFWPNLTTLTLYDTRLEEDPMPFLQELPKLKKLILGKNAFTGKEMYCNSKAFQKLLSLFLEHLPCIEIWRVDPGAFPNLSIIGIRGCNTFEIVPDGLTHMTNLTRMAIIEMPEEFTRRYWKIQNTHQ</sequence>
<keyword evidence="3" id="KW-0611">Plant defense</keyword>
<evidence type="ECO:0000313" key="9">
    <source>
        <dbReference type="Proteomes" id="UP000242715"/>
    </source>
</evidence>
<feature type="domain" description="Disease resistance protein winged helix" evidence="6">
    <location>
        <begin position="392"/>
        <end position="462"/>
    </location>
</feature>
<dbReference type="Pfam" id="PF00931">
    <property type="entry name" value="NB-ARC"/>
    <property type="match status" value="1"/>
</dbReference>
<dbReference type="Pfam" id="PF18052">
    <property type="entry name" value="Rx_N"/>
    <property type="match status" value="1"/>
</dbReference>
<dbReference type="PRINTS" id="PR00364">
    <property type="entry name" value="DISEASERSIST"/>
</dbReference>
<keyword evidence="1" id="KW-0677">Repeat</keyword>
<dbReference type="CDD" id="cd14798">
    <property type="entry name" value="RX-CC_like"/>
    <property type="match status" value="1"/>
</dbReference>
<dbReference type="PANTHER" id="PTHR23155:SF1185">
    <property type="entry name" value="DISEASE RESISTANCE RPP8-LIKE PROTEIN 3-RELATED"/>
    <property type="match status" value="1"/>
</dbReference>
<dbReference type="InterPro" id="IPR055414">
    <property type="entry name" value="LRR_R13L4/SHOC2-like"/>
</dbReference>
<keyword evidence="2" id="KW-0547">Nucleotide-binding</keyword>
<dbReference type="InterPro" id="IPR038005">
    <property type="entry name" value="RX-like_CC"/>
</dbReference>
<dbReference type="Gene3D" id="3.80.10.10">
    <property type="entry name" value="Ribonuclease Inhibitor"/>
    <property type="match status" value="2"/>
</dbReference>
<organism evidence="8 9">
    <name type="scientific">Trifolium subterraneum</name>
    <name type="common">Subterranean clover</name>
    <dbReference type="NCBI Taxonomy" id="3900"/>
    <lineage>
        <taxon>Eukaryota</taxon>
        <taxon>Viridiplantae</taxon>
        <taxon>Streptophyta</taxon>
        <taxon>Embryophyta</taxon>
        <taxon>Tracheophyta</taxon>
        <taxon>Spermatophyta</taxon>
        <taxon>Magnoliopsida</taxon>
        <taxon>eudicotyledons</taxon>
        <taxon>Gunneridae</taxon>
        <taxon>Pentapetalae</taxon>
        <taxon>rosids</taxon>
        <taxon>fabids</taxon>
        <taxon>Fabales</taxon>
        <taxon>Fabaceae</taxon>
        <taxon>Papilionoideae</taxon>
        <taxon>50 kb inversion clade</taxon>
        <taxon>NPAAA clade</taxon>
        <taxon>Hologalegina</taxon>
        <taxon>IRL clade</taxon>
        <taxon>Trifolieae</taxon>
        <taxon>Trifolium</taxon>
    </lineage>
</organism>
<dbReference type="InterPro" id="IPR042197">
    <property type="entry name" value="Apaf_helical"/>
</dbReference>
<dbReference type="Gene3D" id="1.10.8.430">
    <property type="entry name" value="Helical domain of apoptotic protease-activating factors"/>
    <property type="match status" value="1"/>
</dbReference>
<dbReference type="EMBL" id="DF973753">
    <property type="protein sequence ID" value="GAU39270.1"/>
    <property type="molecule type" value="Genomic_DNA"/>
</dbReference>
<evidence type="ECO:0000259" key="5">
    <source>
        <dbReference type="Pfam" id="PF18052"/>
    </source>
</evidence>
<gene>
    <name evidence="8" type="ORF">TSUD_72090</name>
</gene>
<dbReference type="PANTHER" id="PTHR23155">
    <property type="entry name" value="DISEASE RESISTANCE PROTEIN RP"/>
    <property type="match status" value="1"/>
</dbReference>
<dbReference type="GO" id="GO:0043531">
    <property type="term" value="F:ADP binding"/>
    <property type="evidence" value="ECO:0007669"/>
    <property type="project" value="InterPro"/>
</dbReference>
<dbReference type="Gene3D" id="3.40.50.300">
    <property type="entry name" value="P-loop containing nucleotide triphosphate hydrolases"/>
    <property type="match status" value="1"/>
</dbReference>
<name>A0A2Z6NRB0_TRISU</name>
<dbReference type="OrthoDB" id="646178at2759"/>
<evidence type="ECO:0000259" key="4">
    <source>
        <dbReference type="Pfam" id="PF00931"/>
    </source>
</evidence>
<evidence type="ECO:0000259" key="6">
    <source>
        <dbReference type="Pfam" id="PF23559"/>
    </source>
</evidence>
<proteinExistence type="predicted"/>
<dbReference type="SUPFAM" id="SSF52540">
    <property type="entry name" value="P-loop containing nucleoside triphosphate hydrolases"/>
    <property type="match status" value="1"/>
</dbReference>
<evidence type="ECO:0000256" key="1">
    <source>
        <dbReference type="ARBA" id="ARBA00022737"/>
    </source>
</evidence>
<feature type="domain" description="Disease resistance N-terminal" evidence="5">
    <location>
        <begin position="5"/>
        <end position="86"/>
    </location>
</feature>